<dbReference type="eggNOG" id="ENOG5031994">
    <property type="taxonomic scope" value="Bacteria"/>
</dbReference>
<gene>
    <name evidence="1" type="ORF">A11Q_1990</name>
</gene>
<evidence type="ECO:0000313" key="2">
    <source>
        <dbReference type="Proteomes" id="UP000012040"/>
    </source>
</evidence>
<sequence length="283" mass="30121">MRWLVVCFLMTTVGLSSCTNVLGELGDANSDEALLYEAKAAVDNKKYQEAIDIITQRVSWEAQQSVQAKEILASGYAGRCGLHFVNYTQKLIAVTSPTPSVFKMLASPFVYDPQPVPPDESVKHISPESCVLALQTLSAIDTRTAKHNTFAAVLGMVLVGTATRLYTDNVPVGGDGITDFLSPSGSIPTSTACELDNTQVDHVILGYGHMVENFQYLSVDQIGQGSSSTIQDAINVCGGSCATTDPAQITGTMRFAMRSLMNTADYGVGTANAQANPPEVCPP</sequence>
<organism evidence="1 2">
    <name type="scientific">Pseudobdellovibrio exovorus JSS</name>
    <dbReference type="NCBI Taxonomy" id="1184267"/>
    <lineage>
        <taxon>Bacteria</taxon>
        <taxon>Pseudomonadati</taxon>
        <taxon>Bdellovibrionota</taxon>
        <taxon>Bdellovibrionia</taxon>
        <taxon>Bdellovibrionales</taxon>
        <taxon>Pseudobdellovibrionaceae</taxon>
        <taxon>Pseudobdellovibrio</taxon>
    </lineage>
</organism>
<dbReference type="KEGG" id="bex:A11Q_1990"/>
<protein>
    <recommendedName>
        <fullName evidence="3">Lipoprotein</fullName>
    </recommendedName>
</protein>
<reference evidence="1 2" key="1">
    <citation type="journal article" date="2013" name="ISME J.">
        <title>By their genes ye shall know them: genomic signatures of predatory bacteria.</title>
        <authorList>
            <person name="Pasternak Z."/>
            <person name="Pietrokovski S."/>
            <person name="Rotem O."/>
            <person name="Gophna U."/>
            <person name="Lurie-Weinberger M.N."/>
            <person name="Jurkevitch E."/>
        </authorList>
    </citation>
    <scope>NUCLEOTIDE SEQUENCE [LARGE SCALE GENOMIC DNA]</scope>
    <source>
        <strain evidence="1 2">JSS</strain>
    </source>
</reference>
<name>M4VDT8_9BACT</name>
<dbReference type="PATRIC" id="fig|1184267.3.peg.2015"/>
<dbReference type="STRING" id="1184267.A11Q_1990"/>
<dbReference type="Proteomes" id="UP000012040">
    <property type="component" value="Chromosome"/>
</dbReference>
<keyword evidence="2" id="KW-1185">Reference proteome</keyword>
<dbReference type="AlphaFoldDB" id="M4VDT8"/>
<dbReference type="EMBL" id="CP003537">
    <property type="protein sequence ID" value="AGH96206.1"/>
    <property type="molecule type" value="Genomic_DNA"/>
</dbReference>
<dbReference type="OrthoDB" id="9342520at2"/>
<dbReference type="HOGENOM" id="CLU_854343_0_0_7"/>
<evidence type="ECO:0000313" key="1">
    <source>
        <dbReference type="EMBL" id="AGH96206.1"/>
    </source>
</evidence>
<evidence type="ECO:0008006" key="3">
    <source>
        <dbReference type="Google" id="ProtNLM"/>
    </source>
</evidence>
<dbReference type="PROSITE" id="PS51257">
    <property type="entry name" value="PROKAR_LIPOPROTEIN"/>
    <property type="match status" value="1"/>
</dbReference>
<proteinExistence type="predicted"/>
<accession>M4VDT8</accession>
<dbReference type="RefSeq" id="WP_015470696.1">
    <property type="nucleotide sequence ID" value="NC_020813.1"/>
</dbReference>